<dbReference type="Gene3D" id="3.40.50.1820">
    <property type="entry name" value="alpha/beta hydrolase"/>
    <property type="match status" value="1"/>
</dbReference>
<feature type="compositionally biased region" description="Basic and acidic residues" evidence="1">
    <location>
        <begin position="160"/>
        <end position="176"/>
    </location>
</feature>
<feature type="compositionally biased region" description="Basic and acidic residues" evidence="1">
    <location>
        <begin position="187"/>
        <end position="197"/>
    </location>
</feature>
<evidence type="ECO:0008006" key="4">
    <source>
        <dbReference type="Google" id="ProtNLM"/>
    </source>
</evidence>
<protein>
    <recommendedName>
        <fullName evidence="4">Alpha/Beta hydrolase protein</fullName>
    </recommendedName>
</protein>
<dbReference type="AlphaFoldDB" id="A0A6A5QEW8"/>
<evidence type="ECO:0000313" key="2">
    <source>
        <dbReference type="EMBL" id="KAF1913919.1"/>
    </source>
</evidence>
<accession>A0A6A5QEW8</accession>
<dbReference type="Proteomes" id="UP000800096">
    <property type="component" value="Unassembled WGS sequence"/>
</dbReference>
<evidence type="ECO:0000256" key="1">
    <source>
        <dbReference type="SAM" id="MobiDB-lite"/>
    </source>
</evidence>
<dbReference type="EMBL" id="ML979138">
    <property type="protein sequence ID" value="KAF1913919.1"/>
    <property type="molecule type" value="Genomic_DNA"/>
</dbReference>
<organism evidence="2 3">
    <name type="scientific">Ampelomyces quisqualis</name>
    <name type="common">Powdery mildew agent</name>
    <dbReference type="NCBI Taxonomy" id="50730"/>
    <lineage>
        <taxon>Eukaryota</taxon>
        <taxon>Fungi</taxon>
        <taxon>Dikarya</taxon>
        <taxon>Ascomycota</taxon>
        <taxon>Pezizomycotina</taxon>
        <taxon>Dothideomycetes</taxon>
        <taxon>Pleosporomycetidae</taxon>
        <taxon>Pleosporales</taxon>
        <taxon>Pleosporineae</taxon>
        <taxon>Phaeosphaeriaceae</taxon>
        <taxon>Ampelomyces</taxon>
    </lineage>
</organism>
<dbReference type="OrthoDB" id="10260961at2759"/>
<keyword evidence="3" id="KW-1185">Reference proteome</keyword>
<dbReference type="PANTHER" id="PTHR42103:SF2">
    <property type="entry name" value="AB HYDROLASE-1 DOMAIN-CONTAINING PROTEIN"/>
    <property type="match status" value="1"/>
</dbReference>
<reference evidence="2" key="1">
    <citation type="journal article" date="2020" name="Stud. Mycol.">
        <title>101 Dothideomycetes genomes: a test case for predicting lifestyles and emergence of pathogens.</title>
        <authorList>
            <person name="Haridas S."/>
            <person name="Albert R."/>
            <person name="Binder M."/>
            <person name="Bloem J."/>
            <person name="Labutti K."/>
            <person name="Salamov A."/>
            <person name="Andreopoulos B."/>
            <person name="Baker S."/>
            <person name="Barry K."/>
            <person name="Bills G."/>
            <person name="Bluhm B."/>
            <person name="Cannon C."/>
            <person name="Castanera R."/>
            <person name="Culley D."/>
            <person name="Daum C."/>
            <person name="Ezra D."/>
            <person name="Gonzalez J."/>
            <person name="Henrissat B."/>
            <person name="Kuo A."/>
            <person name="Liang C."/>
            <person name="Lipzen A."/>
            <person name="Lutzoni F."/>
            <person name="Magnuson J."/>
            <person name="Mondo S."/>
            <person name="Nolan M."/>
            <person name="Ohm R."/>
            <person name="Pangilinan J."/>
            <person name="Park H.-J."/>
            <person name="Ramirez L."/>
            <person name="Alfaro M."/>
            <person name="Sun H."/>
            <person name="Tritt A."/>
            <person name="Yoshinaga Y."/>
            <person name="Zwiers L.-H."/>
            <person name="Turgeon B."/>
            <person name="Goodwin S."/>
            <person name="Spatafora J."/>
            <person name="Crous P."/>
            <person name="Grigoriev I."/>
        </authorList>
    </citation>
    <scope>NUCLEOTIDE SEQUENCE</scope>
    <source>
        <strain evidence="2">HMLAC05119</strain>
    </source>
</reference>
<dbReference type="PANTHER" id="PTHR42103">
    <property type="entry name" value="ALPHA/BETA-HYDROLASES SUPERFAMILY PROTEIN"/>
    <property type="match status" value="1"/>
</dbReference>
<gene>
    <name evidence="2" type="ORF">BDU57DRAFT_558851</name>
</gene>
<dbReference type="SUPFAM" id="SSF53474">
    <property type="entry name" value="alpha/beta-Hydrolases"/>
    <property type="match status" value="1"/>
</dbReference>
<proteinExistence type="predicted"/>
<evidence type="ECO:0000313" key="3">
    <source>
        <dbReference type="Proteomes" id="UP000800096"/>
    </source>
</evidence>
<feature type="region of interest" description="Disordered" evidence="1">
    <location>
        <begin position="151"/>
        <end position="197"/>
    </location>
</feature>
<name>A0A6A5QEW8_AMPQU</name>
<dbReference type="InterPro" id="IPR029058">
    <property type="entry name" value="AB_hydrolase_fold"/>
</dbReference>
<sequence>MAHPYAPMGGSYDDRVVGIVADEFLKAGWIVGTFNFRGAHGSKARTSWSGRPELDDYISFAACFMHYMAYLRLHSLENVILASEQPLMPLQADLLGPPASPTVILGGYSYGSVILRHLPPVAAILQTFTNPITGSAHDEILMRARKLAEQSNRAWKNTSRSRERGTRSRTKSHEPKSSMTMGGEETTPEKRRASRDIRRSVDRGFTIEIGCRLRSLSHSHCRRKDESPQRSLDMTYAHPIAIPQIRYLLISPVTPLISTFTAPALIHKFWHKSTGDGKDSIGQHATLAVYGNQDMFTSAKRILYWSEQWKATSGSKPASVEVVEVAEAGHFWVEHGVEDQLRSTLRDWEIGVR</sequence>